<evidence type="ECO:0000256" key="1">
    <source>
        <dbReference type="ARBA" id="ARBA00008950"/>
    </source>
</evidence>
<dbReference type="InterPro" id="IPR011152">
    <property type="entry name" value="Pesterase_MJ0912"/>
</dbReference>
<dbReference type="InterPro" id="IPR024654">
    <property type="entry name" value="Calcineurin-like_PHP_lpxH"/>
</dbReference>
<dbReference type="EMBL" id="FOQD01000023">
    <property type="protein sequence ID" value="SFJ54957.1"/>
    <property type="molecule type" value="Genomic_DNA"/>
</dbReference>
<organism evidence="3 4">
    <name type="scientific">Planctomicrobium piriforme</name>
    <dbReference type="NCBI Taxonomy" id="1576369"/>
    <lineage>
        <taxon>Bacteria</taxon>
        <taxon>Pseudomonadati</taxon>
        <taxon>Planctomycetota</taxon>
        <taxon>Planctomycetia</taxon>
        <taxon>Planctomycetales</taxon>
        <taxon>Planctomycetaceae</taxon>
        <taxon>Planctomicrobium</taxon>
    </lineage>
</organism>
<protein>
    <submittedName>
        <fullName evidence="3">Phosphoesterase, MJ0936 family</fullName>
    </submittedName>
</protein>
<dbReference type="GO" id="GO:0016791">
    <property type="term" value="F:phosphatase activity"/>
    <property type="evidence" value="ECO:0007669"/>
    <property type="project" value="TreeGrafter"/>
</dbReference>
<dbReference type="PIRSF" id="PIRSF000883">
    <property type="entry name" value="Pesterase_MJ0912"/>
    <property type="match status" value="1"/>
</dbReference>
<dbReference type="GO" id="GO:0005737">
    <property type="term" value="C:cytoplasm"/>
    <property type="evidence" value="ECO:0007669"/>
    <property type="project" value="TreeGrafter"/>
</dbReference>
<evidence type="ECO:0000313" key="4">
    <source>
        <dbReference type="Proteomes" id="UP000199518"/>
    </source>
</evidence>
<evidence type="ECO:0000259" key="2">
    <source>
        <dbReference type="Pfam" id="PF12850"/>
    </source>
</evidence>
<gene>
    <name evidence="3" type="ORF">SAMN05421753_12356</name>
</gene>
<dbReference type="InterPro" id="IPR029052">
    <property type="entry name" value="Metallo-depent_PP-like"/>
</dbReference>
<sequence length="239" mass="26684">MRILVLADIHSNWAALRAMPTDFDRCIVLGDLVDYGTQPLPCLDWVQRHADACIRGNHDHAVAQRVAAVGTTGYRRLAAATRPLHWKLLNPHHLKYLARLPVTAYFRAEETSLFLIHATPRDPMDEYLTTDVEGWRQRLTDVEAGLVCVGHSHIPFHLDLGNIQVLNPGSVGQPRDGDWRASYALIEDGQISLHRVEYDLDAAVKQVRESGIPGWAVELSEAVLRSGGALSREEMNAFV</sequence>
<dbReference type="RefSeq" id="WP_092056529.1">
    <property type="nucleotide sequence ID" value="NZ_FOQD01000023.1"/>
</dbReference>
<evidence type="ECO:0000313" key="3">
    <source>
        <dbReference type="EMBL" id="SFJ54957.1"/>
    </source>
</evidence>
<dbReference type="Pfam" id="PF12850">
    <property type="entry name" value="Metallophos_2"/>
    <property type="match status" value="1"/>
</dbReference>
<proteinExistence type="inferred from homology"/>
<accession>A0A1I3SBN0</accession>
<reference evidence="4" key="1">
    <citation type="submission" date="2016-10" db="EMBL/GenBank/DDBJ databases">
        <authorList>
            <person name="Varghese N."/>
            <person name="Submissions S."/>
        </authorList>
    </citation>
    <scope>NUCLEOTIDE SEQUENCE [LARGE SCALE GENOMIC DNA]</scope>
    <source>
        <strain evidence="4">DSM 26348</strain>
    </source>
</reference>
<dbReference type="SUPFAM" id="SSF56300">
    <property type="entry name" value="Metallo-dependent phosphatases"/>
    <property type="match status" value="1"/>
</dbReference>
<keyword evidence="4" id="KW-1185">Reference proteome</keyword>
<dbReference type="InterPro" id="IPR050126">
    <property type="entry name" value="Ap4A_hydrolase"/>
</dbReference>
<dbReference type="PANTHER" id="PTHR42850">
    <property type="entry name" value="METALLOPHOSPHOESTERASE"/>
    <property type="match status" value="1"/>
</dbReference>
<dbReference type="Proteomes" id="UP000199518">
    <property type="component" value="Unassembled WGS sequence"/>
</dbReference>
<dbReference type="AlphaFoldDB" id="A0A1I3SBN0"/>
<feature type="domain" description="Calcineurin-like phosphoesterase" evidence="2">
    <location>
        <begin position="1"/>
        <end position="187"/>
    </location>
</feature>
<name>A0A1I3SBN0_9PLAN</name>
<dbReference type="STRING" id="1576369.SAMN05421753_12356"/>
<dbReference type="Gene3D" id="3.60.21.10">
    <property type="match status" value="1"/>
</dbReference>
<dbReference type="PANTHER" id="PTHR42850:SF2">
    <property type="entry name" value="BLL5683 PROTEIN"/>
    <property type="match status" value="1"/>
</dbReference>
<dbReference type="OrthoDB" id="9800565at2"/>
<comment type="similarity">
    <text evidence="1">Belongs to the metallophosphoesterase superfamily. YfcE family.</text>
</comment>